<sequence length="752" mass="80549">MGGSSGGSKQIVGYRYYMGMHLVLCHGPVDDITELRMQGRTFWSGSVAGSNPKRLQIDRPNLFGGEKREGGISGAIDVLLGEATQTANDYLQSRMAGGGTVPAFRGVVGLVLRKCYLAANNPYLKPIAARVRRFLSGWDPAAPSPFSSYQVQLANGMNPAAILYACLTDTRWGMGYPPDMIDTGSFSSASWTLYNESFGLNLLWTRQSPIEQFVQQVLDHIGGVLVIDASGRFTLRLIREPDLWNARHFGPHNIIALESFERPDWAETVNELTVNYTDRDTGKPKSLTVHNLANIEAQGGVVAEKRDYPGITDDALAAKVALRDLRSLSIPLARVKLKINPRGDSSASGQPLPGDVIVLDWPELGIAEMVLRVGAIDLGDHTDHSMTLTCVEDVFALGQNAIIGDNDTNWVPDDTSAQVPTMSVAIEATYWDLAHTLSRAELGVVEDTDTYVAALAVRNGQAQSEWRLYSGDTAGTAEYRNTAGYSPAARLGADLPQAVDDVTVAVTDLTDAALFADCDYAWLVTTAGKAAEAVGVLAVDETAGTVTLQRAVLDTVPVAHTAGTWLIGAGPSPGYDGTVRAPATSIGVWLEPHTVTDVGNKVAVTGGPTLNLTGRQGLPFPPGNVRINGASYPVAIVGPVTLAWSHRDRTQQTAYLVAQTDGDIGPEPGVTYRVRYYGEAGTLLRTRAGLTATTDGWPEEAADSALPGGRLNGHLTVEIDAQRGALDSLHRHRIEVDRAGYGYQYGNYYGGI</sequence>
<proteinExistence type="predicted"/>
<reference evidence="3" key="1">
    <citation type="journal article" date="2024" name="Int. J. Syst. Evol. Microbiol.">
        <title>Methylomarinovum tepidoasis sp. nov., a moderately thermophilic methanotroph of the family Methylothermaceae isolated from a deep-sea hydrothermal field.</title>
        <authorList>
            <person name="Hirayama H."/>
            <person name="Takaki Y."/>
            <person name="Abe M."/>
            <person name="Miyazaki M."/>
            <person name="Uematsu K."/>
            <person name="Matsui Y."/>
            <person name="Takai K."/>
        </authorList>
    </citation>
    <scope>NUCLEOTIDE SEQUENCE [LARGE SCALE GENOMIC DNA]</scope>
    <source>
        <strain evidence="3">IT-9</strain>
    </source>
</reference>
<dbReference type="EMBL" id="AP024714">
    <property type="protein sequence ID" value="BCX80596.1"/>
    <property type="molecule type" value="Genomic_DNA"/>
</dbReference>
<dbReference type="Proteomes" id="UP001321825">
    <property type="component" value="Chromosome"/>
</dbReference>
<evidence type="ECO:0000259" key="1">
    <source>
        <dbReference type="Pfam" id="PF13550"/>
    </source>
</evidence>
<dbReference type="RefSeq" id="WP_317705564.1">
    <property type="nucleotide sequence ID" value="NZ_AP024714.1"/>
</dbReference>
<name>A0AAU9CGC4_9GAMM</name>
<evidence type="ECO:0000313" key="2">
    <source>
        <dbReference type="EMBL" id="BCX80596.1"/>
    </source>
</evidence>
<accession>A0AAU9CGC4</accession>
<organism evidence="2 3">
    <name type="scientific">Methylomarinovum caldicuralii</name>
    <dbReference type="NCBI Taxonomy" id="438856"/>
    <lineage>
        <taxon>Bacteria</taxon>
        <taxon>Pseudomonadati</taxon>
        <taxon>Pseudomonadota</taxon>
        <taxon>Gammaproteobacteria</taxon>
        <taxon>Methylococcales</taxon>
        <taxon>Methylothermaceae</taxon>
        <taxon>Methylomarinovum</taxon>
    </lineage>
</organism>
<feature type="domain" description="Tip attachment protein J" evidence="1">
    <location>
        <begin position="205"/>
        <end position="376"/>
    </location>
</feature>
<keyword evidence="3" id="KW-1185">Reference proteome</keyword>
<dbReference type="Pfam" id="PF13550">
    <property type="entry name" value="Phage-tail_3"/>
    <property type="match status" value="1"/>
</dbReference>
<evidence type="ECO:0000313" key="3">
    <source>
        <dbReference type="Proteomes" id="UP001321825"/>
    </source>
</evidence>
<dbReference type="AlphaFoldDB" id="A0AAU9CGC4"/>
<protein>
    <recommendedName>
        <fullName evidence="1">Tip attachment protein J domain-containing protein</fullName>
    </recommendedName>
</protein>
<dbReference type="InterPro" id="IPR032876">
    <property type="entry name" value="J_dom"/>
</dbReference>
<dbReference type="KEGG" id="mcau:MIT9_P0170"/>
<gene>
    <name evidence="2" type="ORF">MIT9_P0170</name>
</gene>